<dbReference type="EMBL" id="MTSD02000003">
    <property type="protein sequence ID" value="OOV87038.1"/>
    <property type="molecule type" value="Genomic_DNA"/>
</dbReference>
<keyword evidence="3 6" id="KW-0812">Transmembrane</keyword>
<evidence type="ECO:0000256" key="1">
    <source>
        <dbReference type="ARBA" id="ARBA00004651"/>
    </source>
</evidence>
<name>A0A1T1HAZ3_OCELI</name>
<organism evidence="8 9">
    <name type="scientific">Oceanospirillum linum</name>
    <dbReference type="NCBI Taxonomy" id="966"/>
    <lineage>
        <taxon>Bacteria</taxon>
        <taxon>Pseudomonadati</taxon>
        <taxon>Pseudomonadota</taxon>
        <taxon>Gammaproteobacteria</taxon>
        <taxon>Oceanospirillales</taxon>
        <taxon>Oceanospirillaceae</taxon>
        <taxon>Oceanospirillum</taxon>
    </lineage>
</organism>
<evidence type="ECO:0000313" key="9">
    <source>
        <dbReference type="Proteomes" id="UP000190064"/>
    </source>
</evidence>
<keyword evidence="9" id="KW-1185">Reference proteome</keyword>
<evidence type="ECO:0000256" key="2">
    <source>
        <dbReference type="ARBA" id="ARBA00022475"/>
    </source>
</evidence>
<feature type="transmembrane region" description="Helical" evidence="6">
    <location>
        <begin position="20"/>
        <end position="42"/>
    </location>
</feature>
<dbReference type="InterPro" id="IPR010432">
    <property type="entry name" value="RDD"/>
</dbReference>
<feature type="transmembrane region" description="Helical" evidence="6">
    <location>
        <begin position="109"/>
        <end position="131"/>
    </location>
</feature>
<comment type="caution">
    <text evidence="8">The sequence shown here is derived from an EMBL/GenBank/DDBJ whole genome shotgun (WGS) entry which is preliminary data.</text>
</comment>
<dbReference type="AlphaFoldDB" id="A0A1T1HAZ3"/>
<dbReference type="GO" id="GO:0005886">
    <property type="term" value="C:plasma membrane"/>
    <property type="evidence" value="ECO:0007669"/>
    <property type="project" value="UniProtKB-SubCell"/>
</dbReference>
<dbReference type="RefSeq" id="WP_078319388.1">
    <property type="nucleotide sequence ID" value="NZ_FXTS01000003.1"/>
</dbReference>
<dbReference type="STRING" id="966.BTA35_0208485"/>
<dbReference type="PANTHER" id="PTHR36115:SF10">
    <property type="entry name" value="RDD DOMAIN-CONTAINING PROTEIN"/>
    <property type="match status" value="1"/>
</dbReference>
<evidence type="ECO:0000313" key="8">
    <source>
        <dbReference type="EMBL" id="OOV87038.1"/>
    </source>
</evidence>
<evidence type="ECO:0000259" key="7">
    <source>
        <dbReference type="Pfam" id="PF06271"/>
    </source>
</evidence>
<evidence type="ECO:0000256" key="6">
    <source>
        <dbReference type="SAM" id="Phobius"/>
    </source>
</evidence>
<feature type="domain" description="RDD" evidence="7">
    <location>
        <begin position="17"/>
        <end position="143"/>
    </location>
</feature>
<protein>
    <recommendedName>
        <fullName evidence="7">RDD domain-containing protein</fullName>
    </recommendedName>
</protein>
<reference evidence="8" key="1">
    <citation type="submission" date="2017-02" db="EMBL/GenBank/DDBJ databases">
        <title>Draft Genome Sequence of the Salt Water Bacterium Oceanospirillum linum ATCC 11336.</title>
        <authorList>
            <person name="Trachtenberg A.M."/>
            <person name="Carney J.G."/>
            <person name="Linnane J.D."/>
            <person name="Rheaume B.A."/>
            <person name="Pitts N.L."/>
            <person name="Mykles D.L."/>
            <person name="Maclea K.S."/>
        </authorList>
    </citation>
    <scope>NUCLEOTIDE SEQUENCE [LARGE SCALE GENOMIC DNA]</scope>
    <source>
        <strain evidence="8">ATCC 11336</strain>
    </source>
</reference>
<feature type="transmembrane region" description="Helical" evidence="6">
    <location>
        <begin position="62"/>
        <end position="79"/>
    </location>
</feature>
<dbReference type="InterPro" id="IPR051791">
    <property type="entry name" value="Pra-immunoreactive"/>
</dbReference>
<dbReference type="Proteomes" id="UP000190064">
    <property type="component" value="Unassembled WGS sequence"/>
</dbReference>
<keyword evidence="2" id="KW-1003">Cell membrane</keyword>
<evidence type="ECO:0000256" key="4">
    <source>
        <dbReference type="ARBA" id="ARBA00022989"/>
    </source>
</evidence>
<dbReference type="Pfam" id="PF06271">
    <property type="entry name" value="RDD"/>
    <property type="match status" value="1"/>
</dbReference>
<evidence type="ECO:0000256" key="3">
    <source>
        <dbReference type="ARBA" id="ARBA00022692"/>
    </source>
</evidence>
<sequence>MTTSGRPFPKQIYTRPAGLVRRLGAMMYDFLIIVAIWMLLGFARLPFLPEGVDAMNDHAGPGFQSVLFLVTFGFFTFFWRRTGQTLGMQAWRIRIQNSDGRPISLTQSLMRFFCGAFSLICLGVGHFWMLFSPGKKTWPDSFSESEVVYVPSDKEIARLNTGDETAEENRKQGKKKS</sequence>
<gene>
    <name evidence="8" type="ORF">BTA35_0208485</name>
</gene>
<accession>A0A1T1HAZ3</accession>
<dbReference type="PANTHER" id="PTHR36115">
    <property type="entry name" value="PROLINE-RICH ANTIGEN HOMOLOG-RELATED"/>
    <property type="match status" value="1"/>
</dbReference>
<keyword evidence="5 6" id="KW-0472">Membrane</keyword>
<proteinExistence type="predicted"/>
<comment type="subcellular location">
    <subcellularLocation>
        <location evidence="1">Cell membrane</location>
        <topology evidence="1">Multi-pass membrane protein</topology>
    </subcellularLocation>
</comment>
<keyword evidence="4 6" id="KW-1133">Transmembrane helix</keyword>
<evidence type="ECO:0000256" key="5">
    <source>
        <dbReference type="ARBA" id="ARBA00023136"/>
    </source>
</evidence>